<dbReference type="Proteomes" id="UP000030645">
    <property type="component" value="Unassembled WGS sequence"/>
</dbReference>
<accession>W9S196</accession>
<name>W9S196_9ROSA</name>
<dbReference type="AlphaFoldDB" id="W9S196"/>
<organism evidence="1 2">
    <name type="scientific">Morus notabilis</name>
    <dbReference type="NCBI Taxonomy" id="981085"/>
    <lineage>
        <taxon>Eukaryota</taxon>
        <taxon>Viridiplantae</taxon>
        <taxon>Streptophyta</taxon>
        <taxon>Embryophyta</taxon>
        <taxon>Tracheophyta</taxon>
        <taxon>Spermatophyta</taxon>
        <taxon>Magnoliopsida</taxon>
        <taxon>eudicotyledons</taxon>
        <taxon>Gunneridae</taxon>
        <taxon>Pentapetalae</taxon>
        <taxon>rosids</taxon>
        <taxon>fabids</taxon>
        <taxon>Rosales</taxon>
        <taxon>Moraceae</taxon>
        <taxon>Moreae</taxon>
        <taxon>Morus</taxon>
    </lineage>
</organism>
<proteinExistence type="predicted"/>
<evidence type="ECO:0000313" key="2">
    <source>
        <dbReference type="Proteomes" id="UP000030645"/>
    </source>
</evidence>
<protein>
    <submittedName>
        <fullName evidence="1">Uncharacterized protein</fullName>
    </submittedName>
</protein>
<sequence>MRKNGIWIQNESLNIQQKEYTALYGRSLKEYIYKQPTKLEQHDAGIHKTVAPSAESLQSAY</sequence>
<keyword evidence="2" id="KW-1185">Reference proteome</keyword>
<reference evidence="2" key="1">
    <citation type="submission" date="2013-01" db="EMBL/GenBank/DDBJ databases">
        <title>Draft Genome Sequence of a Mulberry Tree, Morus notabilis C.K. Schneid.</title>
        <authorList>
            <person name="He N."/>
            <person name="Zhao S."/>
        </authorList>
    </citation>
    <scope>NUCLEOTIDE SEQUENCE</scope>
</reference>
<dbReference type="EMBL" id="KE344869">
    <property type="protein sequence ID" value="EXB82434.1"/>
    <property type="molecule type" value="Genomic_DNA"/>
</dbReference>
<gene>
    <name evidence="1" type="ORF">L484_027608</name>
</gene>
<evidence type="ECO:0000313" key="1">
    <source>
        <dbReference type="EMBL" id="EXB82434.1"/>
    </source>
</evidence>